<dbReference type="GO" id="GO:0004252">
    <property type="term" value="F:serine-type endopeptidase activity"/>
    <property type="evidence" value="ECO:0007669"/>
    <property type="project" value="InterPro"/>
</dbReference>
<evidence type="ECO:0000256" key="5">
    <source>
        <dbReference type="ARBA" id="ARBA00022525"/>
    </source>
</evidence>
<dbReference type="PRINTS" id="PR00722">
    <property type="entry name" value="CHYMOTRYPSIN"/>
</dbReference>
<proteinExistence type="predicted"/>
<dbReference type="SMART" id="SM00020">
    <property type="entry name" value="Tryp_SPc"/>
    <property type="match status" value="1"/>
</dbReference>
<dbReference type="PROSITE" id="PS00134">
    <property type="entry name" value="TRYPSIN_HIS"/>
    <property type="match status" value="1"/>
</dbReference>
<organism evidence="10 11">
    <name type="scientific">Dinothrombium tinctorium</name>
    <dbReference type="NCBI Taxonomy" id="1965070"/>
    <lineage>
        <taxon>Eukaryota</taxon>
        <taxon>Metazoa</taxon>
        <taxon>Ecdysozoa</taxon>
        <taxon>Arthropoda</taxon>
        <taxon>Chelicerata</taxon>
        <taxon>Arachnida</taxon>
        <taxon>Acari</taxon>
        <taxon>Acariformes</taxon>
        <taxon>Trombidiformes</taxon>
        <taxon>Prostigmata</taxon>
        <taxon>Anystina</taxon>
        <taxon>Parasitengona</taxon>
        <taxon>Trombidioidea</taxon>
        <taxon>Trombidiidae</taxon>
        <taxon>Dinothrombium</taxon>
    </lineage>
</organism>
<dbReference type="InterPro" id="IPR001314">
    <property type="entry name" value="Peptidase_S1A"/>
</dbReference>
<evidence type="ECO:0000313" key="11">
    <source>
        <dbReference type="Proteomes" id="UP000285301"/>
    </source>
</evidence>
<dbReference type="InterPro" id="IPR033116">
    <property type="entry name" value="TRYPSIN_SER"/>
</dbReference>
<dbReference type="FunFam" id="2.40.10.10:FF:000038">
    <property type="entry name" value="Serine protease"/>
    <property type="match status" value="1"/>
</dbReference>
<dbReference type="InterPro" id="IPR001254">
    <property type="entry name" value="Trypsin_dom"/>
</dbReference>
<dbReference type="CDD" id="cd00190">
    <property type="entry name" value="Tryp_SPc"/>
    <property type="match status" value="1"/>
</dbReference>
<dbReference type="PROSITE" id="PS00135">
    <property type="entry name" value="TRYPSIN_SER"/>
    <property type="match status" value="1"/>
</dbReference>
<dbReference type="GO" id="GO:0006508">
    <property type="term" value="P:proteolysis"/>
    <property type="evidence" value="ECO:0007669"/>
    <property type="project" value="UniProtKB-KW"/>
</dbReference>
<feature type="signal peptide" evidence="8">
    <location>
        <begin position="1"/>
        <end position="24"/>
    </location>
</feature>
<dbReference type="InterPro" id="IPR043504">
    <property type="entry name" value="Peptidase_S1_PA_chymotrypsin"/>
</dbReference>
<dbReference type="Gene3D" id="2.40.10.10">
    <property type="entry name" value="Trypsin-like serine proteases"/>
    <property type="match status" value="1"/>
</dbReference>
<keyword evidence="7" id="KW-0720">Serine protease</keyword>
<dbReference type="SUPFAM" id="SSF50494">
    <property type="entry name" value="Trypsin-like serine proteases"/>
    <property type="match status" value="1"/>
</dbReference>
<keyword evidence="5" id="KW-0964">Secreted</keyword>
<dbReference type="AlphaFoldDB" id="A0A443QE22"/>
<evidence type="ECO:0000313" key="10">
    <source>
        <dbReference type="EMBL" id="RWS01250.1"/>
    </source>
</evidence>
<name>A0A443QE22_9ACAR</name>
<dbReference type="InterPro" id="IPR009003">
    <property type="entry name" value="Peptidase_S1_PA"/>
</dbReference>
<dbReference type="GO" id="GO:0005576">
    <property type="term" value="C:extracellular region"/>
    <property type="evidence" value="ECO:0007669"/>
    <property type="project" value="UniProtKB-SubCell"/>
</dbReference>
<comment type="caution">
    <text evidence="10">The sequence shown here is derived from an EMBL/GenBank/DDBJ whole genome shotgun (WGS) entry which is preliminary data.</text>
</comment>
<dbReference type="Pfam" id="PF00089">
    <property type="entry name" value="Trypsin"/>
    <property type="match status" value="1"/>
</dbReference>
<dbReference type="Proteomes" id="UP000285301">
    <property type="component" value="Unassembled WGS sequence"/>
</dbReference>
<evidence type="ECO:0000256" key="8">
    <source>
        <dbReference type="SAM" id="SignalP"/>
    </source>
</evidence>
<protein>
    <recommendedName>
        <fullName evidence="4">Acrosin</fullName>
        <ecNumber evidence="3">3.4.21.10</ecNumber>
    </recommendedName>
</protein>
<dbReference type="STRING" id="1965070.A0A443QE22"/>
<reference evidence="10 11" key="1">
    <citation type="journal article" date="2018" name="Gigascience">
        <title>Genomes of trombidid mites reveal novel predicted allergens and laterally-transferred genes associated with secondary metabolism.</title>
        <authorList>
            <person name="Dong X."/>
            <person name="Chaisiri K."/>
            <person name="Xia D."/>
            <person name="Armstrong S.D."/>
            <person name="Fang Y."/>
            <person name="Donnelly M.J."/>
            <person name="Kadowaki T."/>
            <person name="McGarry J.W."/>
            <person name="Darby A.C."/>
            <person name="Makepeace B.L."/>
        </authorList>
    </citation>
    <scope>NUCLEOTIDE SEQUENCE [LARGE SCALE GENOMIC DNA]</scope>
    <source>
        <strain evidence="10">UoL-WK</strain>
    </source>
</reference>
<dbReference type="PANTHER" id="PTHR24252">
    <property type="entry name" value="ACROSIN-RELATED"/>
    <property type="match status" value="1"/>
</dbReference>
<gene>
    <name evidence="10" type="ORF">B4U79_09604</name>
</gene>
<sequence>MSHKTLVSCFYVFATFLVVIFASSQQKILRPDVKRPAVRNPTTNVSALNSKTCGLGFSMPSSTKIVGGREALPGEFPWQVSLQIKRFSSNYMHYCGAVVLNSRTLITAAHCLNNINKNDIRAVLGAHNIRKYSGDEVMPRISKLVIHDKYNERTMANDIGLIILEREVDLSHASGRPINSVCIPNKQETFKGELIVSGWGRTAENGGLPDKLRAVEVPVISNDECGRYYRFRIHPCMVCAGHKEGGKDSCQGDSGGPIVQRVDGRSKLVGVVSWGIGCARPRSPGVYTEVSCYNDWIEQNSK</sequence>
<evidence type="ECO:0000256" key="7">
    <source>
        <dbReference type="RuleBase" id="RU363034"/>
    </source>
</evidence>
<feature type="chain" id="PRO_5019502726" description="Acrosin" evidence="8">
    <location>
        <begin position="25"/>
        <end position="302"/>
    </location>
</feature>
<keyword evidence="7" id="KW-0645">Protease</keyword>
<evidence type="ECO:0000256" key="2">
    <source>
        <dbReference type="ARBA" id="ARBA00004613"/>
    </source>
</evidence>
<evidence type="ECO:0000256" key="4">
    <source>
        <dbReference type="ARBA" id="ARBA00017161"/>
    </source>
</evidence>
<keyword evidence="11" id="KW-1185">Reference proteome</keyword>
<comment type="subcellular location">
    <subcellularLocation>
        <location evidence="2">Secreted</location>
    </subcellularLocation>
</comment>
<keyword evidence="7" id="KW-0378">Hydrolase</keyword>
<evidence type="ECO:0000256" key="3">
    <source>
        <dbReference type="ARBA" id="ARBA00012050"/>
    </source>
</evidence>
<keyword evidence="8" id="KW-0732">Signal</keyword>
<dbReference type="InterPro" id="IPR018114">
    <property type="entry name" value="TRYPSIN_HIS"/>
</dbReference>
<evidence type="ECO:0000256" key="1">
    <source>
        <dbReference type="ARBA" id="ARBA00001656"/>
    </source>
</evidence>
<dbReference type="EC" id="3.4.21.10" evidence="3"/>
<comment type="catalytic activity">
    <reaction evidence="1">
        <text>Preferential cleavage: Arg-|-Xaa, Lys-|-Xaa.</text>
        <dbReference type="EC" id="3.4.21.10"/>
    </reaction>
</comment>
<keyword evidence="6" id="KW-1015">Disulfide bond</keyword>
<dbReference type="OrthoDB" id="6514235at2759"/>
<dbReference type="PROSITE" id="PS50240">
    <property type="entry name" value="TRYPSIN_DOM"/>
    <property type="match status" value="1"/>
</dbReference>
<dbReference type="EMBL" id="NCKU01009550">
    <property type="protein sequence ID" value="RWS01250.1"/>
    <property type="molecule type" value="Genomic_DNA"/>
</dbReference>
<dbReference type="PANTHER" id="PTHR24252:SF8">
    <property type="entry name" value="ACROSIN"/>
    <property type="match status" value="1"/>
</dbReference>
<feature type="domain" description="Peptidase S1" evidence="9">
    <location>
        <begin position="65"/>
        <end position="302"/>
    </location>
</feature>
<accession>A0A443QE22</accession>
<evidence type="ECO:0000256" key="6">
    <source>
        <dbReference type="ARBA" id="ARBA00023157"/>
    </source>
</evidence>
<evidence type="ECO:0000259" key="9">
    <source>
        <dbReference type="PROSITE" id="PS50240"/>
    </source>
</evidence>